<dbReference type="GO" id="GO:0051301">
    <property type="term" value="P:cell division"/>
    <property type="evidence" value="ECO:0007669"/>
    <property type="project" value="TreeGrafter"/>
</dbReference>
<dbReference type="GO" id="GO:0016887">
    <property type="term" value="F:ATP hydrolysis activity"/>
    <property type="evidence" value="ECO:0007669"/>
    <property type="project" value="InterPro"/>
</dbReference>
<dbReference type="InterPro" id="IPR059188">
    <property type="entry name" value="Znf_CLPX-like"/>
</dbReference>
<dbReference type="Gene3D" id="1.10.8.60">
    <property type="match status" value="1"/>
</dbReference>
<dbReference type="Gene3D" id="3.40.50.300">
    <property type="entry name" value="P-loop containing nucleotide triphosphate hydrolases"/>
    <property type="match status" value="1"/>
</dbReference>
<reference evidence="9 10" key="1">
    <citation type="journal article" date="2019" name="ISME J.">
        <title>Genome analyses of uncultured TG2/ZB3 bacteria in 'Margulisbacteria' specifically attached to ectosymbiotic spirochetes of protists in the termite gut.</title>
        <authorList>
            <person name="Utami Y.D."/>
            <person name="Kuwahara H."/>
            <person name="Igai K."/>
            <person name="Murakami T."/>
            <person name="Sugaya K."/>
            <person name="Morikawa T."/>
            <person name="Nagura Y."/>
            <person name="Yuki M."/>
            <person name="Deevong P."/>
            <person name="Inoue T."/>
            <person name="Kihara K."/>
            <person name="Lo N."/>
            <person name="Yamada A."/>
            <person name="Ohkuma M."/>
            <person name="Hongoh Y."/>
        </authorList>
    </citation>
    <scope>NUCLEOTIDE SEQUENCE [LARGE SCALE GENOMIC DNA]</scope>
    <source>
        <strain evidence="9">NkOx7-01</strain>
    </source>
</reference>
<dbReference type="Gene3D" id="6.20.220.10">
    <property type="entry name" value="ClpX chaperone, C4-type zinc finger domain"/>
    <property type="match status" value="1"/>
</dbReference>
<evidence type="ECO:0000256" key="2">
    <source>
        <dbReference type="ARBA" id="ARBA00022741"/>
    </source>
</evidence>
<dbReference type="GO" id="GO:0051603">
    <property type="term" value="P:proteolysis involved in protein catabolic process"/>
    <property type="evidence" value="ECO:0007669"/>
    <property type="project" value="TreeGrafter"/>
</dbReference>
<dbReference type="InterPro" id="IPR019489">
    <property type="entry name" value="Clp_ATPase_C"/>
</dbReference>
<dbReference type="PROSITE" id="PS51902">
    <property type="entry name" value="CLPX_ZB"/>
    <property type="match status" value="1"/>
</dbReference>
<dbReference type="InterPro" id="IPR046425">
    <property type="entry name" value="ClpX_bact"/>
</dbReference>
<dbReference type="InterPro" id="IPR010603">
    <property type="entry name" value="Znf_CppX_C4"/>
</dbReference>
<evidence type="ECO:0000256" key="4">
    <source>
        <dbReference type="ARBA" id="ARBA00022840"/>
    </source>
</evidence>
<feature type="domain" description="ClpX-type ZB" evidence="8">
    <location>
        <begin position="1"/>
        <end position="52"/>
    </location>
</feature>
<feature type="binding site" evidence="6">
    <location>
        <begin position="124"/>
        <end position="131"/>
    </location>
    <ligand>
        <name>ATP</name>
        <dbReference type="ChEBI" id="CHEBI:30616"/>
    </ligand>
</feature>
<dbReference type="GO" id="GO:0140662">
    <property type="term" value="F:ATP-dependent protein folding chaperone"/>
    <property type="evidence" value="ECO:0007669"/>
    <property type="project" value="InterPro"/>
</dbReference>
<dbReference type="Pfam" id="PF06689">
    <property type="entry name" value="zf-C4_ClpX"/>
    <property type="match status" value="1"/>
</dbReference>
<evidence type="ECO:0000259" key="8">
    <source>
        <dbReference type="PROSITE" id="PS51902"/>
    </source>
</evidence>
<feature type="binding site" evidence="6 7">
    <location>
        <position position="13"/>
    </location>
    <ligand>
        <name>Zn(2+)</name>
        <dbReference type="ChEBI" id="CHEBI:29105"/>
    </ligand>
</feature>
<dbReference type="NCBIfam" id="TIGR00382">
    <property type="entry name" value="clpX"/>
    <property type="match status" value="1"/>
</dbReference>
<keyword evidence="2 6" id="KW-0547">Nucleotide-binding</keyword>
<evidence type="ECO:0000256" key="6">
    <source>
        <dbReference type="HAMAP-Rule" id="MF_00175"/>
    </source>
</evidence>
<evidence type="ECO:0000256" key="3">
    <source>
        <dbReference type="ARBA" id="ARBA00022833"/>
    </source>
</evidence>
<keyword evidence="3 6" id="KW-0862">Zinc</keyword>
<protein>
    <recommendedName>
        <fullName evidence="6">ATP-dependent Clp protease ATP-binding subunit ClpX</fullName>
    </recommendedName>
</protein>
<dbReference type="SUPFAM" id="SSF57716">
    <property type="entry name" value="Glucocorticoid receptor-like (DNA-binding domain)"/>
    <property type="match status" value="1"/>
</dbReference>
<dbReference type="HAMAP" id="MF_00175">
    <property type="entry name" value="ClpX"/>
    <property type="match status" value="1"/>
</dbReference>
<feature type="binding site" evidence="6 7">
    <location>
        <position position="33"/>
    </location>
    <ligand>
        <name>Zn(2+)</name>
        <dbReference type="ChEBI" id="CHEBI:29105"/>
    </ligand>
</feature>
<comment type="subunit">
    <text evidence="6">Component of the ClpX-ClpP complex. Forms a hexameric ring that, in the presence of ATP, binds to fourteen ClpP subunits assembled into a disk-like structure with a central cavity, resembling the structure of eukaryotic proteasomes.</text>
</comment>
<dbReference type="Pfam" id="PF10431">
    <property type="entry name" value="ClpB_D2-small"/>
    <property type="match status" value="1"/>
</dbReference>
<keyword evidence="4 6" id="KW-0067">ATP-binding</keyword>
<dbReference type="SMART" id="SM00382">
    <property type="entry name" value="AAA"/>
    <property type="match status" value="1"/>
</dbReference>
<dbReference type="PANTHER" id="PTHR48102:SF7">
    <property type="entry name" value="ATP-DEPENDENT CLP PROTEASE ATP-BINDING SUBUNIT CLPX-LIKE, MITOCHONDRIAL"/>
    <property type="match status" value="1"/>
</dbReference>
<proteinExistence type="inferred from homology"/>
<evidence type="ECO:0000256" key="5">
    <source>
        <dbReference type="ARBA" id="ARBA00023186"/>
    </source>
</evidence>
<dbReference type="GO" id="GO:0051082">
    <property type="term" value="F:unfolded protein binding"/>
    <property type="evidence" value="ECO:0007669"/>
    <property type="project" value="UniProtKB-UniRule"/>
</dbReference>
<accession>A0A388TAR9</accession>
<gene>
    <name evidence="6 9" type="primary">clpX</name>
    <name evidence="9" type="ORF">NO1_1123</name>
</gene>
<dbReference type="GO" id="GO:0008270">
    <property type="term" value="F:zinc ion binding"/>
    <property type="evidence" value="ECO:0007669"/>
    <property type="project" value="UniProtKB-UniRule"/>
</dbReference>
<keyword evidence="5 6" id="KW-0143">Chaperone</keyword>
<dbReference type="InterPro" id="IPR004487">
    <property type="entry name" value="Clp_protease_ATP-bd_su_ClpX"/>
</dbReference>
<dbReference type="GO" id="GO:0005524">
    <property type="term" value="F:ATP binding"/>
    <property type="evidence" value="ECO:0007669"/>
    <property type="project" value="UniProtKB-UniRule"/>
</dbReference>
<dbReference type="InterPro" id="IPR050052">
    <property type="entry name" value="ATP-dep_Clp_protease_ClpX"/>
</dbReference>
<name>A0A388TAR9_TERA1</name>
<dbReference type="EMBL" id="BGZN01000021">
    <property type="protein sequence ID" value="GBR73842.1"/>
    <property type="molecule type" value="Genomic_DNA"/>
</dbReference>
<sequence>MLPGQQNAICSFCGRRRDQVRQIIAGVSGGVICDECINRCKEMLDAELNPQPREDSPLNFSLETLKIPTEIHANLDKYIIGQERAKKIISVAVYNHYKRLLSNQDKNNLDQTELSKSNILLVGPTGSGKTLIAQTVARFLDVPLAIADATTLTEAGYVGEDVENVLSRLLQVAGGNLKKAEMGIVFIDEIDKLSRKSENPSITRDVSGEGVQQALLKMIEGTLANVPQNAGGRKHPQGEFIQMNTTNILFICSGSFAGIEEIISRRVNKRTIGFETAAQKKAKEEHKDKIFEEVLPDDLLKFGLIPELIGRLPVVAALNELDEKAMIEILTQPENALVKQYQKLLRYDNVELKFTSGALKEIVTLALKRKVGARALRSVVESVMLDIMYSAPVDKEQREIVVDKDKVLESYTRRAAEIKEDAA</sequence>
<keyword evidence="10" id="KW-1185">Reference proteome</keyword>
<comment type="similarity">
    <text evidence="6 7">Belongs to the ClpX chaperone family.</text>
</comment>
<dbReference type="Pfam" id="PF07724">
    <property type="entry name" value="AAA_2"/>
    <property type="match status" value="1"/>
</dbReference>
<evidence type="ECO:0000313" key="9">
    <source>
        <dbReference type="EMBL" id="GBR73842.1"/>
    </source>
</evidence>
<dbReference type="GO" id="GO:0046983">
    <property type="term" value="F:protein dimerization activity"/>
    <property type="evidence" value="ECO:0007669"/>
    <property type="project" value="UniProtKB-UniRule"/>
</dbReference>
<evidence type="ECO:0000313" key="10">
    <source>
        <dbReference type="Proteomes" id="UP000269352"/>
    </source>
</evidence>
<dbReference type="PANTHER" id="PTHR48102">
    <property type="entry name" value="ATP-DEPENDENT CLP PROTEASE ATP-BINDING SUBUNIT CLPX-LIKE, MITOCHONDRIAL-RELATED"/>
    <property type="match status" value="1"/>
</dbReference>
<dbReference type="GO" id="GO:0009376">
    <property type="term" value="C:HslUV protease complex"/>
    <property type="evidence" value="ECO:0007669"/>
    <property type="project" value="TreeGrafter"/>
</dbReference>
<dbReference type="AlphaFoldDB" id="A0A388TAR9"/>
<comment type="caution">
    <text evidence="9">The sequence shown here is derived from an EMBL/GenBank/DDBJ whole genome shotgun (WGS) entry which is preliminary data.</text>
</comment>
<dbReference type="NCBIfam" id="NF003745">
    <property type="entry name" value="PRK05342.1"/>
    <property type="match status" value="1"/>
</dbReference>
<dbReference type="SUPFAM" id="SSF52540">
    <property type="entry name" value="P-loop containing nucleoside triphosphate hydrolases"/>
    <property type="match status" value="1"/>
</dbReference>
<dbReference type="Proteomes" id="UP000269352">
    <property type="component" value="Unassembled WGS sequence"/>
</dbReference>
<organism evidence="9 10">
    <name type="scientific">Termititenax aidoneus</name>
    <dbReference type="NCBI Taxonomy" id="2218524"/>
    <lineage>
        <taxon>Bacteria</taxon>
        <taxon>Bacillati</taxon>
        <taxon>Candidatus Margulisiibacteriota</taxon>
        <taxon>Candidatus Termititenacia</taxon>
        <taxon>Candidatus Termititenacales</taxon>
        <taxon>Candidatus Termititenacaceae</taxon>
        <taxon>Candidatus Termititenax</taxon>
    </lineage>
</organism>
<feature type="binding site" evidence="6 7">
    <location>
        <position position="36"/>
    </location>
    <ligand>
        <name>Zn(2+)</name>
        <dbReference type="ChEBI" id="CHEBI:29105"/>
    </ligand>
</feature>
<dbReference type="InterPro" id="IPR027417">
    <property type="entry name" value="P-loop_NTPase"/>
</dbReference>
<dbReference type="FunFam" id="3.40.50.300:FF:000005">
    <property type="entry name" value="ATP-dependent Clp protease ATP-binding subunit ClpX"/>
    <property type="match status" value="1"/>
</dbReference>
<dbReference type="InterPro" id="IPR003959">
    <property type="entry name" value="ATPase_AAA_core"/>
</dbReference>
<dbReference type="InterPro" id="IPR003593">
    <property type="entry name" value="AAA+_ATPase"/>
</dbReference>
<dbReference type="SMART" id="SM00994">
    <property type="entry name" value="zf-C4_ClpX"/>
    <property type="match status" value="1"/>
</dbReference>
<feature type="binding site" evidence="6 7">
    <location>
        <position position="10"/>
    </location>
    <ligand>
        <name>Zn(2+)</name>
        <dbReference type="ChEBI" id="CHEBI:29105"/>
    </ligand>
</feature>
<keyword evidence="1 6" id="KW-0479">Metal-binding</keyword>
<comment type="function">
    <text evidence="6">ATP-dependent specificity component of the Clp protease. It directs the protease to specific substrates. Can perform chaperone functions in the absence of ClpP.</text>
</comment>
<dbReference type="InterPro" id="IPR038366">
    <property type="entry name" value="Znf_CppX_C4_sf"/>
</dbReference>
<evidence type="ECO:0000256" key="7">
    <source>
        <dbReference type="PROSITE-ProRule" id="PRU01250"/>
    </source>
</evidence>
<dbReference type="SMART" id="SM01086">
    <property type="entry name" value="ClpB_D2-small"/>
    <property type="match status" value="1"/>
</dbReference>
<dbReference type="CDD" id="cd19497">
    <property type="entry name" value="RecA-like_ClpX"/>
    <property type="match status" value="1"/>
</dbReference>
<evidence type="ECO:0000256" key="1">
    <source>
        <dbReference type="ARBA" id="ARBA00022723"/>
    </source>
</evidence>
<dbReference type="FunFam" id="1.10.8.60:FF:000002">
    <property type="entry name" value="ATP-dependent Clp protease ATP-binding subunit ClpX"/>
    <property type="match status" value="1"/>
</dbReference>